<gene>
    <name evidence="2" type="ORF">VHEMI05001</name>
</gene>
<feature type="compositionally biased region" description="Low complexity" evidence="1">
    <location>
        <begin position="121"/>
        <end position="135"/>
    </location>
</feature>
<keyword evidence="3" id="KW-1185">Reference proteome</keyword>
<feature type="region of interest" description="Disordered" evidence="1">
    <location>
        <begin position="1"/>
        <end position="25"/>
    </location>
</feature>
<feature type="region of interest" description="Disordered" evidence="1">
    <location>
        <begin position="74"/>
        <end position="155"/>
    </location>
</feature>
<evidence type="ECO:0000313" key="2">
    <source>
        <dbReference type="EMBL" id="CEJ89139.1"/>
    </source>
</evidence>
<feature type="compositionally biased region" description="Polar residues" evidence="1">
    <location>
        <begin position="251"/>
        <end position="262"/>
    </location>
</feature>
<dbReference type="AlphaFoldDB" id="A0A0A1T2W5"/>
<reference evidence="2 3" key="1">
    <citation type="journal article" date="2015" name="Genome Announc.">
        <title>Draft Genome Sequence and Gene Annotation of the Entomopathogenic Fungus Verticillium hemipterigenum.</title>
        <authorList>
            <person name="Horn F."/>
            <person name="Habel A."/>
            <person name="Scharf D.H."/>
            <person name="Dworschak J."/>
            <person name="Brakhage A.A."/>
            <person name="Guthke R."/>
            <person name="Hertweck C."/>
            <person name="Linde J."/>
        </authorList>
    </citation>
    <scope>NUCLEOTIDE SEQUENCE [LARGE SCALE GENOMIC DNA]</scope>
</reference>
<evidence type="ECO:0000256" key="1">
    <source>
        <dbReference type="SAM" id="MobiDB-lite"/>
    </source>
</evidence>
<feature type="compositionally biased region" description="Basic and acidic residues" evidence="1">
    <location>
        <begin position="318"/>
        <end position="338"/>
    </location>
</feature>
<name>A0A0A1T2W5_9HYPO</name>
<feature type="compositionally biased region" description="Basic and acidic residues" evidence="1">
    <location>
        <begin position="177"/>
        <end position="186"/>
    </location>
</feature>
<organism evidence="2 3">
    <name type="scientific">[Torrubiella] hemipterigena</name>
    <dbReference type="NCBI Taxonomy" id="1531966"/>
    <lineage>
        <taxon>Eukaryota</taxon>
        <taxon>Fungi</taxon>
        <taxon>Dikarya</taxon>
        <taxon>Ascomycota</taxon>
        <taxon>Pezizomycotina</taxon>
        <taxon>Sordariomycetes</taxon>
        <taxon>Hypocreomycetidae</taxon>
        <taxon>Hypocreales</taxon>
        <taxon>Clavicipitaceae</taxon>
        <taxon>Clavicipitaceae incertae sedis</taxon>
        <taxon>'Torrubiella' clade</taxon>
    </lineage>
</organism>
<dbReference type="EMBL" id="CDHN01000002">
    <property type="protein sequence ID" value="CEJ89139.1"/>
    <property type="molecule type" value="Genomic_DNA"/>
</dbReference>
<feature type="compositionally biased region" description="Low complexity" evidence="1">
    <location>
        <begin position="263"/>
        <end position="292"/>
    </location>
</feature>
<evidence type="ECO:0000313" key="3">
    <source>
        <dbReference type="Proteomes" id="UP000039046"/>
    </source>
</evidence>
<protein>
    <submittedName>
        <fullName evidence="2">Uncharacterized protein</fullName>
    </submittedName>
</protein>
<feature type="compositionally biased region" description="Polar residues" evidence="1">
    <location>
        <begin position="188"/>
        <end position="219"/>
    </location>
</feature>
<accession>A0A0A1T2W5</accession>
<sequence length="457" mass="50013">MASMPLQVASLDYDDGSGIAPNKLRSRAMVKPILKKLNSHTNSDRGSLDYDRSWDDQISPLGFPSLDYSYITTGQPAPYNSSGGGSGSEPSRSRDVSFSFSSNEYPTVRSRNKYAHQRSPSGNSHASAATSSTNGRNGSFVHPFQQTPRTATPPLSYANSVASLDTGNVTREYASLDEERGTERRVYSSASTSKPMYATSSLGRSSLSEQRSASVSEGPQTMKHPLALRSSSTCVPRRTHSIHSAGRSRTDLQPGSTPSSNESHLSSTAPLSSASPIVSASTPPSSASPMSPLRTSLDLSGFRLRSRSELDAATQQEQVREARRKFEAKERAKEEKYARQQLRKKERASNKDSRRHSRLRKDSAGGASVSSNGDIVPAVSRKSTSSNVIRRSGSREKMQFASHDYDAVVTDDEPTNAIEDVQFQTPKRRKTAKRATTGAWTAFMLWFRVRMLKVGRR</sequence>
<dbReference type="Proteomes" id="UP000039046">
    <property type="component" value="Unassembled WGS sequence"/>
</dbReference>
<feature type="region of interest" description="Disordered" evidence="1">
    <location>
        <begin position="308"/>
        <end position="399"/>
    </location>
</feature>
<proteinExistence type="predicted"/>
<dbReference type="OrthoDB" id="5377213at2759"/>
<feature type="region of interest" description="Disordered" evidence="1">
    <location>
        <begin position="175"/>
        <end position="294"/>
    </location>
</feature>